<evidence type="ECO:0008006" key="3">
    <source>
        <dbReference type="Google" id="ProtNLM"/>
    </source>
</evidence>
<name>A0A410DNE2_9CLOT</name>
<dbReference type="RefSeq" id="WP_164880420.1">
    <property type="nucleotide sequence ID" value="NZ_CP025746.1"/>
</dbReference>
<organism evidence="1 2">
    <name type="scientific">Clostridium manihotivorum</name>
    <dbReference type="NCBI Taxonomy" id="2320868"/>
    <lineage>
        <taxon>Bacteria</taxon>
        <taxon>Bacillati</taxon>
        <taxon>Bacillota</taxon>
        <taxon>Clostridia</taxon>
        <taxon>Eubacteriales</taxon>
        <taxon>Clostridiaceae</taxon>
        <taxon>Clostridium</taxon>
    </lineage>
</organism>
<evidence type="ECO:0000313" key="2">
    <source>
        <dbReference type="Proteomes" id="UP000286268"/>
    </source>
</evidence>
<reference evidence="1 2" key="1">
    <citation type="submission" date="2018-01" db="EMBL/GenBank/DDBJ databases">
        <title>Genome Sequencing and Assembly of Anaerobacter polyendosporus strain CT4.</title>
        <authorList>
            <person name="Tachaapaikoon C."/>
            <person name="Sutheeworapong S."/>
            <person name="Jenjaroenpun P."/>
            <person name="Wongsurawat T."/>
            <person name="Nookeaw I."/>
            <person name="Cheawchanlertfa P."/>
            <person name="Kosugi A."/>
            <person name="Cheevadhanarak S."/>
            <person name="Ratanakhanokchai K."/>
        </authorList>
    </citation>
    <scope>NUCLEOTIDE SEQUENCE [LARGE SCALE GENOMIC DNA]</scope>
    <source>
        <strain evidence="1 2">CT4</strain>
    </source>
</reference>
<gene>
    <name evidence="1" type="ORF">C1I91_02340</name>
</gene>
<dbReference type="NCBIfam" id="NF033679">
    <property type="entry name" value="DNRLRE_dom"/>
    <property type="match status" value="1"/>
</dbReference>
<dbReference type="KEGG" id="cmah:C1I91_02340"/>
<sequence>MASIIIPANKSITLTDKLPNGNINEDILLVGSDGVNKYISYLFFDISTIPSNVAISYAELVMFKANNFYNDLSKVFGIYPCGYFSSYSTYSNQPQIDACNPTYFYPITSQVHVKAAITYIISAWINNAKRSTCLMLFGKNNDISAAFGSAISKDIYLIPFIKITFTPIPQKPIFISYTPPSQPNPPVKTGIPSVEQVQVTGTVAVNAKYNALINVAVERQSTGNTDNYYVVDEYDNLGKNTPLNIDKTYSITINPKPNPGDKETVTFSGSYSE</sequence>
<proteinExistence type="predicted"/>
<accession>A0A410DNE2</accession>
<dbReference type="EMBL" id="CP025746">
    <property type="protein sequence ID" value="QAA30595.1"/>
    <property type="molecule type" value="Genomic_DNA"/>
</dbReference>
<dbReference type="Proteomes" id="UP000286268">
    <property type="component" value="Chromosome"/>
</dbReference>
<dbReference type="AlphaFoldDB" id="A0A410DNE2"/>
<keyword evidence="2" id="KW-1185">Reference proteome</keyword>
<evidence type="ECO:0000313" key="1">
    <source>
        <dbReference type="EMBL" id="QAA30595.1"/>
    </source>
</evidence>
<protein>
    <recommendedName>
        <fullName evidence="3">DNRLRE domain-containing protein</fullName>
    </recommendedName>
</protein>